<feature type="domain" description="DUF7336" evidence="1">
    <location>
        <begin position="1"/>
        <end position="56"/>
    </location>
</feature>
<sequence length="59" mass="6980">MKVYLLNGYTNYDGFEIFGVFDTEELAEFEKNRLLDIDITLGYVPDYYLIEEFEVKVAI</sequence>
<proteinExistence type="predicted"/>
<organism evidence="2 3">
    <name type="scientific">Escherichia phage vB_EcoS_CEB_EC3a</name>
    <dbReference type="NCBI Taxonomy" id="1933774"/>
    <lineage>
        <taxon>Viruses</taxon>
        <taxon>Duplodnaviria</taxon>
        <taxon>Heunggongvirae</taxon>
        <taxon>Uroviricota</taxon>
        <taxon>Caudoviricetes</taxon>
        <taxon>Drexlerviridae</taxon>
        <taxon>Braunvirinae</taxon>
        <taxon>Loudonvirus</taxon>
        <taxon>Loudonvirus EC3a</taxon>
        <taxon>Guelphvirus EC3a</taxon>
    </lineage>
</organism>
<name>A0A1Q1PWD6_9CAUD</name>
<gene>
    <name evidence="2" type="ORF">Ec3a_65</name>
</gene>
<dbReference type="Pfam" id="PF24024">
    <property type="entry name" value="DUF7336"/>
    <property type="match status" value="1"/>
</dbReference>
<evidence type="ECO:0000259" key="1">
    <source>
        <dbReference type="Pfam" id="PF24024"/>
    </source>
</evidence>
<dbReference type="Proteomes" id="UP000224800">
    <property type="component" value="Segment"/>
</dbReference>
<evidence type="ECO:0000313" key="2">
    <source>
        <dbReference type="EMBL" id="AQN32410.1"/>
    </source>
</evidence>
<protein>
    <recommendedName>
        <fullName evidence="1">DUF7336 domain-containing protein</fullName>
    </recommendedName>
</protein>
<accession>A0A1Q1PWD6</accession>
<keyword evidence="3" id="KW-1185">Reference proteome</keyword>
<evidence type="ECO:0000313" key="3">
    <source>
        <dbReference type="Proteomes" id="UP000224800"/>
    </source>
</evidence>
<reference evidence="2 3" key="1">
    <citation type="submission" date="2016-12" db="EMBL/GenBank/DDBJ databases">
        <title>Clearing Escherichia coli biofilms with honey-phage combinations.</title>
        <authorList>
            <person name="Oliveira A."/>
            <person name="Ribeiro H."/>
            <person name="Melo L.D.R."/>
            <person name="Henriques A."/>
            <person name="Sillankorva S."/>
        </authorList>
    </citation>
    <scope>NUCLEOTIDE SEQUENCE [LARGE SCALE GENOMIC DNA]</scope>
</reference>
<dbReference type="EMBL" id="KY398841">
    <property type="protein sequence ID" value="AQN32410.1"/>
    <property type="molecule type" value="Genomic_DNA"/>
</dbReference>
<dbReference type="InterPro" id="IPR055760">
    <property type="entry name" value="DUF7336"/>
</dbReference>